<dbReference type="AlphaFoldDB" id="A0A8B8K034"/>
<dbReference type="InterPro" id="IPR056789">
    <property type="entry name" value="LRR_R13L1-DRL21"/>
</dbReference>
<evidence type="ECO:0000259" key="9">
    <source>
        <dbReference type="Pfam" id="PF25019"/>
    </source>
</evidence>
<dbReference type="Pfam" id="PF18052">
    <property type="entry name" value="Rx_N"/>
    <property type="match status" value="1"/>
</dbReference>
<dbReference type="PANTHER" id="PTHR36766:SF51">
    <property type="entry name" value="DISEASE RESISTANCE RPP13-LIKE PROTEIN 1"/>
    <property type="match status" value="1"/>
</dbReference>
<dbReference type="Pfam" id="PF23559">
    <property type="entry name" value="WHD_DRP"/>
    <property type="match status" value="1"/>
</dbReference>
<dbReference type="GO" id="GO:0005524">
    <property type="term" value="F:ATP binding"/>
    <property type="evidence" value="ECO:0007669"/>
    <property type="project" value="UniProtKB-KW"/>
</dbReference>
<dbReference type="Gene3D" id="1.10.10.10">
    <property type="entry name" value="Winged helix-like DNA-binding domain superfamily/Winged helix DNA-binding domain"/>
    <property type="match status" value="1"/>
</dbReference>
<dbReference type="FunFam" id="1.10.10.10:FF:000322">
    <property type="entry name" value="Probable disease resistance protein At1g63360"/>
    <property type="match status" value="1"/>
</dbReference>
<dbReference type="InterPro" id="IPR002182">
    <property type="entry name" value="NB-ARC"/>
</dbReference>
<keyword evidence="2" id="KW-0677">Repeat</keyword>
<dbReference type="InterPro" id="IPR042197">
    <property type="entry name" value="Apaf_helical"/>
</dbReference>
<keyword evidence="3" id="KW-0547">Nucleotide-binding</keyword>
<evidence type="ECO:0000256" key="2">
    <source>
        <dbReference type="ARBA" id="ARBA00022737"/>
    </source>
</evidence>
<evidence type="ECO:0000313" key="10">
    <source>
        <dbReference type="Proteomes" id="UP000694853"/>
    </source>
</evidence>
<dbReference type="InterPro" id="IPR041118">
    <property type="entry name" value="Rx_N"/>
</dbReference>
<feature type="domain" description="R13L1/DRL21-like LRR repeat region" evidence="9">
    <location>
        <begin position="677"/>
        <end position="798"/>
    </location>
</feature>
<keyword evidence="10" id="KW-1185">Reference proteome</keyword>
<dbReference type="Proteomes" id="UP000694853">
    <property type="component" value="Unplaced"/>
</dbReference>
<evidence type="ECO:0000256" key="3">
    <source>
        <dbReference type="ARBA" id="ARBA00022741"/>
    </source>
</evidence>
<sequence>MEALSNAINRLVSRIVSIDFTIKLEYSILNDIRMRLVTVYKGLDNAKENPIPIHLMRNWLHELKNVVYEVDNIVDEIEARALTHKIEAESKTFTGQVWNLLHTPFRSSFNMGMNDELKTLFLRLDLLVSIKCDFLSPKDVSQGVWIESTTTSVVDQPAVYGRDGDMNKLKEYLLSYVACDDRARVLTIVGMGGIGKTTVAQLLYNDQQVNKHFDLKAWVCMTKDSIVSTVTATLLESVSSKPVTNNFSAVQVELKQRLRGKKFLFVLDDVQDTRVWYGLLDILNSGRQGSRVIVTTRQEKVALAVHTFPIHYLMPLSSEDCWCLLANHAFGVKHSAKTPKLEMIGRKIADKCGGIPIAAVAIGNLLQTKFSENEWNTVLESNIWDLPEDNILPALQLSYCCLPAPLKECFAYCSIFPKGYKLDKETVVRLWMAEGLIQYNSYKSLEDTGNEYFDELVSSSLILRDSNYENMFKMHDLINDLATATMAGYCCRFEDPKLSPNLNKVRHLSYNRGKYDHHGKFDAIFGIKELRTFIALPLEKDEYQTDRNCYLAKSVLHALLLQMRCLRVLSLSHYDNIFELPNSLGDLIHLRYLDLSYTKIKRLPNGICKLYNLQTLLLSNCEHLIELPREIEKLINLRHIDLTGTKLKEMPRSMSLLKHLKTLTSFVVSKHKDGLKIKDLGNFLHLQGKLSILNLQNVVDAIDAFQANLQNKKQIDEIVFKWGPNAENSHFERVLEYLQPSTELKKLAIEFYSGISFSNWLGDSSFCNMVSLCLSDCNYCLLLPPLGQLPALKSLRIFRLKSLQIVGTEFYGGVSASYQPFLSLELLIFDEMPKWEEWLSMSDIATEFPSLRDLHVFRCPRLKGNLPYNLPSLITLRIFGCDLLELRSSNEADFRWTYGLQTLQVAQSPLVLSLLELRSMPFLNYFNIAGYHDSLQVFPRMISSSNYLQTLYIHSIPTLKSFQNDGLPTSLVHLGIFNCERLEFPPPKLLHNYSSLVQLILSDSCHSMECFPLDSFPVLVHLEIKHCTNLKSFSVSDNLAYKLSHLKTLYVRNCPNLSSFPRGGLSTFNLERLLLRKCEKLISLPERVDTLTSLQHLMVCELPCLESFAEEGLPSNLKKLEVFNCEKLSTKSVTQWGSQWLTSLTEITIGGDDLVNALMTGQLLPTSLVSLCIRDISYFDGKGLPHLTSLENLQFKSCFNLQFLPEMEFLNLPLSVLSISDCPLLQETYLSNGGINFPKIGHIPCIEINEEVIM</sequence>
<dbReference type="RefSeq" id="XP_027337080.1">
    <property type="nucleotide sequence ID" value="XM_027481279.1"/>
</dbReference>
<keyword evidence="1" id="KW-0433">Leucine-rich repeat</keyword>
<feature type="domain" description="NB-ARC" evidence="6">
    <location>
        <begin position="164"/>
        <end position="331"/>
    </location>
</feature>
<feature type="domain" description="Disease resistance protein winged helix" evidence="8">
    <location>
        <begin position="415"/>
        <end position="482"/>
    </location>
</feature>
<dbReference type="InterPro" id="IPR003591">
    <property type="entry name" value="Leu-rich_rpt_typical-subtyp"/>
</dbReference>
<keyword evidence="5" id="KW-0067">ATP-binding</keyword>
<dbReference type="Pfam" id="PF00931">
    <property type="entry name" value="NB-ARC"/>
    <property type="match status" value="1"/>
</dbReference>
<dbReference type="GO" id="GO:0006952">
    <property type="term" value="P:defense response"/>
    <property type="evidence" value="ECO:0007669"/>
    <property type="project" value="UniProtKB-KW"/>
</dbReference>
<dbReference type="SUPFAM" id="SSF52058">
    <property type="entry name" value="L domain-like"/>
    <property type="match status" value="2"/>
</dbReference>
<keyword evidence="4" id="KW-0611">Plant defense</keyword>
<organism evidence="10 11">
    <name type="scientific">Abrus precatorius</name>
    <name type="common">Indian licorice</name>
    <name type="synonym">Glycine abrus</name>
    <dbReference type="NCBI Taxonomy" id="3816"/>
    <lineage>
        <taxon>Eukaryota</taxon>
        <taxon>Viridiplantae</taxon>
        <taxon>Streptophyta</taxon>
        <taxon>Embryophyta</taxon>
        <taxon>Tracheophyta</taxon>
        <taxon>Spermatophyta</taxon>
        <taxon>Magnoliopsida</taxon>
        <taxon>eudicotyledons</taxon>
        <taxon>Gunneridae</taxon>
        <taxon>Pentapetalae</taxon>
        <taxon>rosids</taxon>
        <taxon>fabids</taxon>
        <taxon>Fabales</taxon>
        <taxon>Fabaceae</taxon>
        <taxon>Papilionoideae</taxon>
        <taxon>50 kb inversion clade</taxon>
        <taxon>NPAAA clade</taxon>
        <taxon>indigoferoid/millettioid clade</taxon>
        <taxon>Abreae</taxon>
        <taxon>Abrus</taxon>
    </lineage>
</organism>
<dbReference type="OrthoDB" id="1896560at2759"/>
<dbReference type="InterPro" id="IPR032675">
    <property type="entry name" value="LRR_dom_sf"/>
</dbReference>
<protein>
    <submittedName>
        <fullName evidence="11">Disease resistance protein At3g14460</fullName>
    </submittedName>
</protein>
<dbReference type="Pfam" id="PF25019">
    <property type="entry name" value="LRR_R13L1-DRL21"/>
    <property type="match status" value="1"/>
</dbReference>
<evidence type="ECO:0000256" key="1">
    <source>
        <dbReference type="ARBA" id="ARBA00022614"/>
    </source>
</evidence>
<dbReference type="InterPro" id="IPR058922">
    <property type="entry name" value="WHD_DRP"/>
</dbReference>
<name>A0A8B8K034_ABRPR</name>
<evidence type="ECO:0000259" key="8">
    <source>
        <dbReference type="Pfam" id="PF23559"/>
    </source>
</evidence>
<dbReference type="PRINTS" id="PR00364">
    <property type="entry name" value="DISEASERSIST"/>
</dbReference>
<dbReference type="Gene3D" id="1.10.8.430">
    <property type="entry name" value="Helical domain of apoptotic protease-activating factors"/>
    <property type="match status" value="1"/>
</dbReference>
<dbReference type="GO" id="GO:0051707">
    <property type="term" value="P:response to other organism"/>
    <property type="evidence" value="ECO:0007669"/>
    <property type="project" value="UniProtKB-ARBA"/>
</dbReference>
<dbReference type="Gene3D" id="3.80.10.10">
    <property type="entry name" value="Ribonuclease Inhibitor"/>
    <property type="match status" value="3"/>
</dbReference>
<dbReference type="InterPro" id="IPR027417">
    <property type="entry name" value="P-loop_NTPase"/>
</dbReference>
<accession>A0A8B8K034</accession>
<dbReference type="KEGG" id="aprc:113850727"/>
<dbReference type="PANTHER" id="PTHR36766">
    <property type="entry name" value="PLANT BROAD-SPECTRUM MILDEW RESISTANCE PROTEIN RPW8"/>
    <property type="match status" value="1"/>
</dbReference>
<dbReference type="GeneID" id="113850727"/>
<proteinExistence type="predicted"/>
<dbReference type="InterPro" id="IPR036388">
    <property type="entry name" value="WH-like_DNA-bd_sf"/>
</dbReference>
<evidence type="ECO:0000313" key="11">
    <source>
        <dbReference type="RefSeq" id="XP_027337080.1"/>
    </source>
</evidence>
<dbReference type="Gene3D" id="3.40.50.300">
    <property type="entry name" value="P-loop containing nucleotide triphosphate hydrolases"/>
    <property type="match status" value="1"/>
</dbReference>
<dbReference type="GO" id="GO:0043531">
    <property type="term" value="F:ADP binding"/>
    <property type="evidence" value="ECO:0007669"/>
    <property type="project" value="InterPro"/>
</dbReference>
<feature type="domain" description="Disease resistance N-terminal" evidence="7">
    <location>
        <begin position="4"/>
        <end position="90"/>
    </location>
</feature>
<dbReference type="SUPFAM" id="SSF52540">
    <property type="entry name" value="P-loop containing nucleoside triphosphate hydrolases"/>
    <property type="match status" value="1"/>
</dbReference>
<reference evidence="10" key="1">
    <citation type="journal article" date="2019" name="Toxins">
        <title>Detection of Abrin-Like and Prepropulchellin-Like Toxin Genes and Transcripts Using Whole Genome Sequencing and Full-Length Transcript Sequencing of Abrus precatorius.</title>
        <authorList>
            <person name="Hovde B.T."/>
            <person name="Daligault H.E."/>
            <person name="Hanschen E.R."/>
            <person name="Kunde Y.A."/>
            <person name="Johnson M.B."/>
            <person name="Starkenburg S.R."/>
            <person name="Johnson S.L."/>
        </authorList>
    </citation>
    <scope>NUCLEOTIDE SEQUENCE [LARGE SCALE GENOMIC DNA]</scope>
</reference>
<reference evidence="11" key="2">
    <citation type="submission" date="2025-08" db="UniProtKB">
        <authorList>
            <consortium name="RefSeq"/>
        </authorList>
    </citation>
    <scope>IDENTIFICATION</scope>
    <source>
        <tissue evidence="11">Young leaves</tissue>
    </source>
</reference>
<evidence type="ECO:0000256" key="5">
    <source>
        <dbReference type="ARBA" id="ARBA00022840"/>
    </source>
</evidence>
<evidence type="ECO:0000259" key="6">
    <source>
        <dbReference type="Pfam" id="PF00931"/>
    </source>
</evidence>
<evidence type="ECO:0000256" key="4">
    <source>
        <dbReference type="ARBA" id="ARBA00022821"/>
    </source>
</evidence>
<dbReference type="SMART" id="SM00369">
    <property type="entry name" value="LRR_TYP"/>
    <property type="match status" value="2"/>
</dbReference>
<gene>
    <name evidence="11" type="primary">LOC113850727</name>
</gene>
<evidence type="ECO:0000259" key="7">
    <source>
        <dbReference type="Pfam" id="PF18052"/>
    </source>
</evidence>